<reference evidence="2 3" key="1">
    <citation type="submission" date="2014-04" db="EMBL/GenBank/DDBJ databases">
        <title>Comparative Genomics of Cryptosporidium Species.</title>
        <authorList>
            <person name="Silva J.C."/>
            <person name="Su Q."/>
            <person name="Chalmers R."/>
            <person name="Chibucos M.C."/>
            <person name="Elwin K."/>
            <person name="Godinez A."/>
            <person name="Guo F."/>
            <person name="Huynh K."/>
            <person name="Orvis J."/>
            <person name="Ott S."/>
            <person name="Sadzewicz L."/>
            <person name="Sengamalay N."/>
            <person name="Shetty A."/>
            <person name="Sun M."/>
            <person name="Tallon L."/>
            <person name="Xiao L."/>
            <person name="Zhang H."/>
            <person name="Fraser C.M."/>
            <person name="Zhu G."/>
            <person name="Kissinger J."/>
            <person name="Widmer G."/>
        </authorList>
    </citation>
    <scope>NUCLEOTIDE SEQUENCE [LARGE SCALE GENOMIC DNA]</scope>
    <source>
        <strain evidence="2 3">UKMEL1</strain>
    </source>
</reference>
<feature type="transmembrane region" description="Helical" evidence="1">
    <location>
        <begin position="156"/>
        <end position="182"/>
    </location>
</feature>
<evidence type="ECO:0000313" key="2">
    <source>
        <dbReference type="EMBL" id="POM85278.1"/>
    </source>
</evidence>
<sequence length="274" mass="30346">MKSTSTWLERLILTNFFLGERFIVGIKSSSKVDVTLADQIIIGGARVEKTLQDLNCRYQTLFFIGAGASSAAGVLAATNSLFNIQPANMIISLFQLLFGILLMILDVPGSPRWSARGRVLIRKEARFLTHLTGKSLCLLFLSCLTSTTLWPQRRGAGILALLAFLTSIAVAGVAIIGLLISLQKSVRLERVRKNIITTKTSTVADVYRRYAIADPVYGMQFEEFSRMAADYTNGRQQFGVTDLSIIYNALDENQKSGINEREFSEWVNGSTVYL</sequence>
<protein>
    <submittedName>
        <fullName evidence="2">COPI associated protein family protein</fullName>
    </submittedName>
</protein>
<dbReference type="OrthoDB" id="423534at2759"/>
<feature type="transmembrane region" description="Helical" evidence="1">
    <location>
        <begin position="61"/>
        <end position="82"/>
    </location>
</feature>
<accession>A0A2P4Z5D8</accession>
<feature type="transmembrane region" description="Helical" evidence="1">
    <location>
        <begin position="88"/>
        <end position="107"/>
    </location>
</feature>
<feature type="transmembrane region" description="Helical" evidence="1">
    <location>
        <begin position="127"/>
        <end position="150"/>
    </location>
</feature>
<keyword evidence="1" id="KW-0812">Transmembrane</keyword>
<proteinExistence type="predicted"/>
<keyword evidence="1" id="KW-0472">Membrane</keyword>
<keyword evidence="1" id="KW-1133">Transmembrane helix</keyword>
<evidence type="ECO:0000256" key="1">
    <source>
        <dbReference type="SAM" id="Phobius"/>
    </source>
</evidence>
<name>A0A2P4Z5D8_9CRYT</name>
<gene>
    <name evidence="2" type="ORF">CmeUKMEL1_16620</name>
</gene>
<dbReference type="EMBL" id="JIBK01000050">
    <property type="protein sequence ID" value="POM85278.1"/>
    <property type="molecule type" value="Genomic_DNA"/>
</dbReference>
<dbReference type="VEuPathDB" id="CryptoDB:CmeUKMEL1_16620"/>
<keyword evidence="3" id="KW-1185">Reference proteome</keyword>
<dbReference type="Proteomes" id="UP000236928">
    <property type="component" value="Unassembled WGS sequence"/>
</dbReference>
<organism evidence="2 3">
    <name type="scientific">Cryptosporidium meleagridis</name>
    <dbReference type="NCBI Taxonomy" id="93969"/>
    <lineage>
        <taxon>Eukaryota</taxon>
        <taxon>Sar</taxon>
        <taxon>Alveolata</taxon>
        <taxon>Apicomplexa</taxon>
        <taxon>Conoidasida</taxon>
        <taxon>Coccidia</taxon>
        <taxon>Eucoccidiorida</taxon>
        <taxon>Eimeriorina</taxon>
        <taxon>Cryptosporidiidae</taxon>
        <taxon>Cryptosporidium</taxon>
    </lineage>
</organism>
<comment type="caution">
    <text evidence="2">The sequence shown here is derived from an EMBL/GenBank/DDBJ whole genome shotgun (WGS) entry which is preliminary data.</text>
</comment>
<evidence type="ECO:0000313" key="3">
    <source>
        <dbReference type="Proteomes" id="UP000236928"/>
    </source>
</evidence>
<dbReference type="AlphaFoldDB" id="A0A2P4Z5D8"/>